<dbReference type="PROSITE" id="PS51307">
    <property type="entry name" value="ASD2"/>
    <property type="match status" value="1"/>
</dbReference>
<dbReference type="Proteomes" id="UP000694845">
    <property type="component" value="Unplaced"/>
</dbReference>
<dbReference type="PANTHER" id="PTHR15012">
    <property type="entry name" value="APICAL PROTEIN/SHROOM-RELATED"/>
    <property type="match status" value="1"/>
</dbReference>
<dbReference type="Pfam" id="PF08687">
    <property type="entry name" value="ASD2"/>
    <property type="match status" value="1"/>
</dbReference>
<keyword evidence="5" id="KW-0175">Coiled coil</keyword>
<evidence type="ECO:0000313" key="10">
    <source>
        <dbReference type="RefSeq" id="XP_022086848.1"/>
    </source>
</evidence>
<name>A0A8B7Y105_ACAPL</name>
<dbReference type="GeneID" id="110977223"/>
<comment type="subcellular location">
    <subcellularLocation>
        <location evidence="1">Cytoplasm</location>
        <location evidence="1">Cytoskeleton</location>
    </subcellularLocation>
</comment>
<dbReference type="Gene3D" id="6.10.250.3120">
    <property type="match status" value="1"/>
</dbReference>
<dbReference type="KEGG" id="aplc:110977223"/>
<keyword evidence="3" id="KW-0963">Cytoplasm</keyword>
<gene>
    <name evidence="9 10" type="primary">LOC110977223</name>
</gene>
<dbReference type="GO" id="GO:0007015">
    <property type="term" value="P:actin filament organization"/>
    <property type="evidence" value="ECO:0007669"/>
    <property type="project" value="TreeGrafter"/>
</dbReference>
<feature type="coiled-coil region" evidence="5">
    <location>
        <begin position="63"/>
        <end position="104"/>
    </location>
</feature>
<dbReference type="GO" id="GO:0005912">
    <property type="term" value="C:adherens junction"/>
    <property type="evidence" value="ECO:0007669"/>
    <property type="project" value="TreeGrafter"/>
</dbReference>
<keyword evidence="8" id="KW-1185">Reference proteome</keyword>
<dbReference type="AlphaFoldDB" id="A0A8B7Y105"/>
<proteinExistence type="inferred from homology"/>
<dbReference type="GO" id="GO:0043296">
    <property type="term" value="C:apical junction complex"/>
    <property type="evidence" value="ECO:0007669"/>
    <property type="project" value="TreeGrafter"/>
</dbReference>
<evidence type="ECO:0000256" key="3">
    <source>
        <dbReference type="ARBA" id="ARBA00022490"/>
    </source>
</evidence>
<keyword evidence="4" id="KW-0206">Cytoskeleton</keyword>
<comment type="similarity">
    <text evidence="2">Belongs to the shroom family.</text>
</comment>
<dbReference type="GO" id="GO:0016324">
    <property type="term" value="C:apical plasma membrane"/>
    <property type="evidence" value="ECO:0007669"/>
    <property type="project" value="TreeGrafter"/>
</dbReference>
<dbReference type="InterPro" id="IPR014799">
    <property type="entry name" value="ASD2_dom"/>
</dbReference>
<evidence type="ECO:0000256" key="2">
    <source>
        <dbReference type="ARBA" id="ARBA00006469"/>
    </source>
</evidence>
<evidence type="ECO:0000256" key="5">
    <source>
        <dbReference type="SAM" id="Coils"/>
    </source>
</evidence>
<feature type="region of interest" description="Disordered" evidence="6">
    <location>
        <begin position="236"/>
        <end position="257"/>
    </location>
</feature>
<dbReference type="OMA" id="PNRGWPQ"/>
<organism evidence="8 10">
    <name type="scientific">Acanthaster planci</name>
    <name type="common">Crown-of-thorns starfish</name>
    <dbReference type="NCBI Taxonomy" id="133434"/>
    <lineage>
        <taxon>Eukaryota</taxon>
        <taxon>Metazoa</taxon>
        <taxon>Echinodermata</taxon>
        <taxon>Eleutherozoa</taxon>
        <taxon>Asterozoa</taxon>
        <taxon>Asteroidea</taxon>
        <taxon>Valvatacea</taxon>
        <taxon>Valvatida</taxon>
        <taxon>Acanthasteridae</taxon>
        <taxon>Acanthaster</taxon>
    </lineage>
</organism>
<dbReference type="PANTHER" id="PTHR15012:SF32">
    <property type="entry name" value="PROTEIN SHROOM"/>
    <property type="match status" value="1"/>
</dbReference>
<feature type="compositionally biased region" description="Low complexity" evidence="6">
    <location>
        <begin position="248"/>
        <end position="257"/>
    </location>
</feature>
<accession>A0A8B7Y105</accession>
<protein>
    <submittedName>
        <fullName evidence="9 10">Protein Shroom2-like</fullName>
    </submittedName>
</protein>
<evidence type="ECO:0000259" key="7">
    <source>
        <dbReference type="PROSITE" id="PS51307"/>
    </source>
</evidence>
<reference evidence="9 10" key="1">
    <citation type="submission" date="2025-04" db="UniProtKB">
        <authorList>
            <consortium name="RefSeq"/>
        </authorList>
    </citation>
    <scope>IDENTIFICATION</scope>
</reference>
<dbReference type="InterPro" id="IPR027685">
    <property type="entry name" value="Shroom_fam"/>
</dbReference>
<dbReference type="RefSeq" id="XP_022086847.1">
    <property type="nucleotide sequence ID" value="XM_022231155.1"/>
</dbReference>
<feature type="domain" description="ASD2" evidence="7">
    <location>
        <begin position="1"/>
        <end position="240"/>
    </location>
</feature>
<dbReference type="GO" id="GO:0030864">
    <property type="term" value="C:cortical actin cytoskeleton"/>
    <property type="evidence" value="ECO:0007669"/>
    <property type="project" value="TreeGrafter"/>
</dbReference>
<sequence length="257" mass="29043">MPHEKKEEAQTPKRSECDVKSLTHALSSSMYLQISPAKALLLTRAKSMSGPSEVVQGDSEELRKTKEELISRLARKVSDLRKEKEELLKEMSNIEDLGRQVTENVRKSCKTSNVDKYLMYVGDADRVTKLLLSLSRRLAKVNSVLDRLEGNDEEEQKPDLQKMHEDLMGKYEDAKGLKKSIDARHVQISSMLQDHLSPEEYEDFCHFVPMRSRQRITAQELDDRIALGEEQLQALRESLKGEGGPEGEGSQSGAQAS</sequence>
<evidence type="ECO:0000256" key="6">
    <source>
        <dbReference type="SAM" id="MobiDB-lite"/>
    </source>
</evidence>
<dbReference type="OrthoDB" id="10063560at2759"/>
<dbReference type="GO" id="GO:0051015">
    <property type="term" value="F:actin filament binding"/>
    <property type="evidence" value="ECO:0007669"/>
    <property type="project" value="InterPro"/>
</dbReference>
<evidence type="ECO:0000313" key="8">
    <source>
        <dbReference type="Proteomes" id="UP000694845"/>
    </source>
</evidence>
<dbReference type="RefSeq" id="XP_022086848.1">
    <property type="nucleotide sequence ID" value="XM_022231156.1"/>
</dbReference>
<evidence type="ECO:0000256" key="4">
    <source>
        <dbReference type="ARBA" id="ARBA00023212"/>
    </source>
</evidence>
<evidence type="ECO:0000313" key="9">
    <source>
        <dbReference type="RefSeq" id="XP_022086847.1"/>
    </source>
</evidence>
<evidence type="ECO:0000256" key="1">
    <source>
        <dbReference type="ARBA" id="ARBA00004245"/>
    </source>
</evidence>